<evidence type="ECO:0000313" key="3">
    <source>
        <dbReference type="Proteomes" id="UP000834106"/>
    </source>
</evidence>
<feature type="region of interest" description="Disordered" evidence="1">
    <location>
        <begin position="1"/>
        <end position="59"/>
    </location>
</feature>
<dbReference type="AlphaFoldDB" id="A0AAD2AFW8"/>
<name>A0AAD2AFW8_9LAMI</name>
<accession>A0AAD2AFW8</accession>
<protein>
    <recommendedName>
        <fullName evidence="4">Retrotransposon Copia-like N-terminal domain-containing protein</fullName>
    </recommendedName>
</protein>
<keyword evidence="3" id="KW-1185">Reference proteome</keyword>
<proteinExistence type="predicted"/>
<dbReference type="Pfam" id="PF14223">
    <property type="entry name" value="Retrotran_gag_2"/>
    <property type="match status" value="1"/>
</dbReference>
<evidence type="ECO:0000313" key="2">
    <source>
        <dbReference type="EMBL" id="CAI9787382.1"/>
    </source>
</evidence>
<evidence type="ECO:0000256" key="1">
    <source>
        <dbReference type="SAM" id="MobiDB-lite"/>
    </source>
</evidence>
<dbReference type="EMBL" id="OU503058">
    <property type="protein sequence ID" value="CAI9787382.1"/>
    <property type="molecule type" value="Genomic_DNA"/>
</dbReference>
<feature type="compositionally biased region" description="Low complexity" evidence="1">
    <location>
        <begin position="8"/>
        <end position="25"/>
    </location>
</feature>
<evidence type="ECO:0008006" key="4">
    <source>
        <dbReference type="Google" id="ProtNLM"/>
    </source>
</evidence>
<gene>
    <name evidence="2" type="ORF">FPE_LOCUS34812</name>
</gene>
<reference evidence="2" key="1">
    <citation type="submission" date="2023-05" db="EMBL/GenBank/DDBJ databases">
        <authorList>
            <person name="Huff M."/>
        </authorList>
    </citation>
    <scope>NUCLEOTIDE SEQUENCE</scope>
</reference>
<sequence>MASHGNDDVNNGNDDVNNGNNTVGTSVPNPAMTDVNPMETLTGFPPVDGTIGGGTPHVGVNPTLPKATASVIQFGTIPLPEPRVVASVPLPSFPAPFLVNHAIRPDKFADTDFKTWQNKMIFYLTTLGLARFLTEDAPVVAENDTDMHKRVVWDAWKSADFLCRNYVLDGLQNSLYHVYVVKKSAKELWESLEKKYKSEDAGSKKFLASRCMDFEMVDSRGYCYSQATVSVEGF</sequence>
<dbReference type="Proteomes" id="UP000834106">
    <property type="component" value="Chromosome 23"/>
</dbReference>
<dbReference type="PANTHER" id="PTHR47592">
    <property type="entry name" value="PBF68 PROTEIN"/>
    <property type="match status" value="1"/>
</dbReference>
<organism evidence="2 3">
    <name type="scientific">Fraxinus pennsylvanica</name>
    <dbReference type="NCBI Taxonomy" id="56036"/>
    <lineage>
        <taxon>Eukaryota</taxon>
        <taxon>Viridiplantae</taxon>
        <taxon>Streptophyta</taxon>
        <taxon>Embryophyta</taxon>
        <taxon>Tracheophyta</taxon>
        <taxon>Spermatophyta</taxon>
        <taxon>Magnoliopsida</taxon>
        <taxon>eudicotyledons</taxon>
        <taxon>Gunneridae</taxon>
        <taxon>Pentapetalae</taxon>
        <taxon>asterids</taxon>
        <taxon>lamiids</taxon>
        <taxon>Lamiales</taxon>
        <taxon>Oleaceae</taxon>
        <taxon>Oleeae</taxon>
        <taxon>Fraxinus</taxon>
    </lineage>
</organism>
<dbReference type="PANTHER" id="PTHR47592:SF27">
    <property type="entry name" value="OS08G0421700 PROTEIN"/>
    <property type="match status" value="1"/>
</dbReference>